<evidence type="ECO:0000313" key="1">
    <source>
        <dbReference type="EMBL" id="TEB21157.1"/>
    </source>
</evidence>
<dbReference type="Proteomes" id="UP000298030">
    <property type="component" value="Unassembled WGS sequence"/>
</dbReference>
<evidence type="ECO:0000313" key="2">
    <source>
        <dbReference type="Proteomes" id="UP000298030"/>
    </source>
</evidence>
<sequence>MYRELCRQYFTSFDGWSTFASELLLGTRFTEYHSSRPLFWSTINGHGHPTSLAWRLYLSSLSAMRAILGGQLDPIERHRVEFLTYSILSVDAPEDGVYAFQPIFDSKIPHVVLGEVQGTRSTNGQRGKLDADCSPTIRKVHAGSVSHIVICDDVIMYFNFGSLGTDLQGDVRVAGLSAFVSSLHRLRVLLSLLARWSRLA</sequence>
<accession>A0A4Y7SGY3</accession>
<keyword evidence="2" id="KW-1185">Reference proteome</keyword>
<protein>
    <submittedName>
        <fullName evidence="1">Uncharacterized protein</fullName>
    </submittedName>
</protein>
<proteinExistence type="predicted"/>
<dbReference type="AlphaFoldDB" id="A0A4Y7SGY3"/>
<name>A0A4Y7SGY3_COPMI</name>
<dbReference type="EMBL" id="QPFP01000120">
    <property type="protein sequence ID" value="TEB21157.1"/>
    <property type="molecule type" value="Genomic_DNA"/>
</dbReference>
<organism evidence="1 2">
    <name type="scientific">Coprinellus micaceus</name>
    <name type="common">Glistening ink-cap mushroom</name>
    <name type="synonym">Coprinus micaceus</name>
    <dbReference type="NCBI Taxonomy" id="71717"/>
    <lineage>
        <taxon>Eukaryota</taxon>
        <taxon>Fungi</taxon>
        <taxon>Dikarya</taxon>
        <taxon>Basidiomycota</taxon>
        <taxon>Agaricomycotina</taxon>
        <taxon>Agaricomycetes</taxon>
        <taxon>Agaricomycetidae</taxon>
        <taxon>Agaricales</taxon>
        <taxon>Agaricineae</taxon>
        <taxon>Psathyrellaceae</taxon>
        <taxon>Coprinellus</taxon>
    </lineage>
</organism>
<reference evidence="1 2" key="1">
    <citation type="journal article" date="2019" name="Nat. Ecol. Evol.">
        <title>Megaphylogeny resolves global patterns of mushroom evolution.</title>
        <authorList>
            <person name="Varga T."/>
            <person name="Krizsan K."/>
            <person name="Foldi C."/>
            <person name="Dima B."/>
            <person name="Sanchez-Garcia M."/>
            <person name="Sanchez-Ramirez S."/>
            <person name="Szollosi G.J."/>
            <person name="Szarkandi J.G."/>
            <person name="Papp V."/>
            <person name="Albert L."/>
            <person name="Andreopoulos W."/>
            <person name="Angelini C."/>
            <person name="Antonin V."/>
            <person name="Barry K.W."/>
            <person name="Bougher N.L."/>
            <person name="Buchanan P."/>
            <person name="Buyck B."/>
            <person name="Bense V."/>
            <person name="Catcheside P."/>
            <person name="Chovatia M."/>
            <person name="Cooper J."/>
            <person name="Damon W."/>
            <person name="Desjardin D."/>
            <person name="Finy P."/>
            <person name="Geml J."/>
            <person name="Haridas S."/>
            <person name="Hughes K."/>
            <person name="Justo A."/>
            <person name="Karasinski D."/>
            <person name="Kautmanova I."/>
            <person name="Kiss B."/>
            <person name="Kocsube S."/>
            <person name="Kotiranta H."/>
            <person name="LaButti K.M."/>
            <person name="Lechner B.E."/>
            <person name="Liimatainen K."/>
            <person name="Lipzen A."/>
            <person name="Lukacs Z."/>
            <person name="Mihaltcheva S."/>
            <person name="Morgado L.N."/>
            <person name="Niskanen T."/>
            <person name="Noordeloos M.E."/>
            <person name="Ohm R.A."/>
            <person name="Ortiz-Santana B."/>
            <person name="Ovrebo C."/>
            <person name="Racz N."/>
            <person name="Riley R."/>
            <person name="Savchenko A."/>
            <person name="Shiryaev A."/>
            <person name="Soop K."/>
            <person name="Spirin V."/>
            <person name="Szebenyi C."/>
            <person name="Tomsovsky M."/>
            <person name="Tulloss R.E."/>
            <person name="Uehling J."/>
            <person name="Grigoriev I.V."/>
            <person name="Vagvolgyi C."/>
            <person name="Papp T."/>
            <person name="Martin F.M."/>
            <person name="Miettinen O."/>
            <person name="Hibbett D.S."/>
            <person name="Nagy L.G."/>
        </authorList>
    </citation>
    <scope>NUCLEOTIDE SEQUENCE [LARGE SCALE GENOMIC DNA]</scope>
    <source>
        <strain evidence="1 2">FP101781</strain>
    </source>
</reference>
<comment type="caution">
    <text evidence="1">The sequence shown here is derived from an EMBL/GenBank/DDBJ whole genome shotgun (WGS) entry which is preliminary data.</text>
</comment>
<gene>
    <name evidence="1" type="ORF">FA13DRAFT_166164</name>
</gene>